<name>A0A8B2NJ93_9HYPH</name>
<dbReference type="OrthoDB" id="565387at2"/>
<dbReference type="NCBIfam" id="NF033545">
    <property type="entry name" value="transpos_IS630"/>
    <property type="match status" value="1"/>
</dbReference>
<proteinExistence type="predicted"/>
<feature type="domain" description="Tc1-like transposase DDE" evidence="1">
    <location>
        <begin position="31"/>
        <end position="169"/>
    </location>
</feature>
<dbReference type="InterPro" id="IPR036397">
    <property type="entry name" value="RNaseH_sf"/>
</dbReference>
<evidence type="ECO:0000313" key="2">
    <source>
        <dbReference type="EMBL" id="RAH95791.1"/>
    </source>
</evidence>
<sequence>MREGPRSLRKKGLRDALNEAAAAHPDKRVALFFQDEMRVGQKGRLCHRWWLKGERAPGRQDRRFSFTYLFGAARADGEAAFALVLPEVGTAAMQLFLDGFAATLPAYEHAVMVLDGAGWHGARALAVPPNVTLVALPPYSPQLNPMERVWLYMRERYLSLRLLPDAEAIIDACCDAWNALIAEDGRLRSLCYQPWLQRIIQ</sequence>
<dbReference type="AlphaFoldDB" id="A0A8B2NJ93"/>
<protein>
    <submittedName>
        <fullName evidence="2">IS630 family transposase</fullName>
    </submittedName>
</protein>
<dbReference type="GO" id="GO:0003676">
    <property type="term" value="F:nucleic acid binding"/>
    <property type="evidence" value="ECO:0007669"/>
    <property type="project" value="InterPro"/>
</dbReference>
<reference evidence="2 3" key="1">
    <citation type="submission" date="2018-05" db="EMBL/GenBank/DDBJ databases">
        <title>Acuticoccus sediminis sp. nov., isolated from deep-sea sediment of Indian Ocean.</title>
        <authorList>
            <person name="Liu X."/>
            <person name="Lai Q."/>
            <person name="Du Y."/>
            <person name="Sun F."/>
            <person name="Zhang X."/>
            <person name="Wang S."/>
            <person name="Shao Z."/>
        </authorList>
    </citation>
    <scope>NUCLEOTIDE SEQUENCE [LARGE SCALE GENOMIC DNA]</scope>
    <source>
        <strain evidence="2 3">PTG4-2</strain>
    </source>
</reference>
<dbReference type="InterPro" id="IPR038717">
    <property type="entry name" value="Tc1-like_DDE_dom"/>
</dbReference>
<accession>A0A8B2NJ93</accession>
<gene>
    <name evidence="2" type="ORF">DLJ53_33925</name>
</gene>
<dbReference type="EMBL" id="QHHQ01000021">
    <property type="protein sequence ID" value="RAH95791.1"/>
    <property type="molecule type" value="Genomic_DNA"/>
</dbReference>
<comment type="caution">
    <text evidence="2">The sequence shown here is derived from an EMBL/GenBank/DDBJ whole genome shotgun (WGS) entry which is preliminary data.</text>
</comment>
<evidence type="ECO:0000259" key="1">
    <source>
        <dbReference type="Pfam" id="PF13358"/>
    </source>
</evidence>
<organism evidence="2 3">
    <name type="scientific">Acuticoccus sediminis</name>
    <dbReference type="NCBI Taxonomy" id="2184697"/>
    <lineage>
        <taxon>Bacteria</taxon>
        <taxon>Pseudomonadati</taxon>
        <taxon>Pseudomonadota</taxon>
        <taxon>Alphaproteobacteria</taxon>
        <taxon>Hyphomicrobiales</taxon>
        <taxon>Amorphaceae</taxon>
        <taxon>Acuticoccus</taxon>
    </lineage>
</organism>
<dbReference type="Pfam" id="PF13358">
    <property type="entry name" value="DDE_3"/>
    <property type="match status" value="1"/>
</dbReference>
<keyword evidence="3" id="KW-1185">Reference proteome</keyword>
<evidence type="ECO:0000313" key="3">
    <source>
        <dbReference type="Proteomes" id="UP000249590"/>
    </source>
</evidence>
<dbReference type="Proteomes" id="UP000249590">
    <property type="component" value="Unassembled WGS sequence"/>
</dbReference>
<dbReference type="InterPro" id="IPR047655">
    <property type="entry name" value="Transpos_IS630-like"/>
</dbReference>
<dbReference type="RefSeq" id="WP_111352750.1">
    <property type="nucleotide sequence ID" value="NZ_QHHQ01000021.1"/>
</dbReference>
<dbReference type="Gene3D" id="3.30.420.10">
    <property type="entry name" value="Ribonuclease H-like superfamily/Ribonuclease H"/>
    <property type="match status" value="1"/>
</dbReference>